<evidence type="ECO:0000256" key="3">
    <source>
        <dbReference type="ARBA" id="ARBA00048267"/>
    </source>
</evidence>
<evidence type="ECO:0000313" key="7">
    <source>
        <dbReference type="Proteomes" id="UP000005045"/>
    </source>
</evidence>
<dbReference type="GO" id="GO:0000156">
    <property type="term" value="F:phosphorelay response regulator activity"/>
    <property type="evidence" value="ECO:0007669"/>
    <property type="project" value="InterPro"/>
</dbReference>
<name>B1G6Y1_PARG4</name>
<dbReference type="CDD" id="cd16433">
    <property type="entry name" value="CheB"/>
    <property type="match status" value="1"/>
</dbReference>
<dbReference type="SUPFAM" id="SSF52738">
    <property type="entry name" value="Methylesterase CheB, C-terminal domain"/>
    <property type="match status" value="1"/>
</dbReference>
<evidence type="ECO:0000256" key="4">
    <source>
        <dbReference type="PROSITE-ProRule" id="PRU00050"/>
    </source>
</evidence>
<keyword evidence="4" id="KW-0145">Chemotaxis</keyword>
<organism evidence="6 7">
    <name type="scientific">Paraburkholderia graminis (strain ATCC 700544 / DSM 17151 / LMG 18924 / NCIMB 13744 / C4D1M)</name>
    <dbReference type="NCBI Taxonomy" id="396598"/>
    <lineage>
        <taxon>Bacteria</taxon>
        <taxon>Pseudomonadati</taxon>
        <taxon>Pseudomonadota</taxon>
        <taxon>Betaproteobacteria</taxon>
        <taxon>Burkholderiales</taxon>
        <taxon>Burkholderiaceae</taxon>
        <taxon>Paraburkholderia</taxon>
    </lineage>
</organism>
<feature type="active site" evidence="4">
    <location>
        <position position="144"/>
    </location>
</feature>
<dbReference type="PROSITE" id="PS50122">
    <property type="entry name" value="CHEB"/>
    <property type="match status" value="1"/>
</dbReference>
<dbReference type="Proteomes" id="UP000005045">
    <property type="component" value="Unassembled WGS sequence"/>
</dbReference>
<dbReference type="Gene3D" id="3.40.50.180">
    <property type="entry name" value="Methylesterase CheB, C-terminal domain"/>
    <property type="match status" value="1"/>
</dbReference>
<dbReference type="EC" id="3.1.1.61" evidence="2"/>
<dbReference type="GO" id="GO:0005737">
    <property type="term" value="C:cytoplasm"/>
    <property type="evidence" value="ECO:0007669"/>
    <property type="project" value="InterPro"/>
</dbReference>
<dbReference type="EMBL" id="ABLD01000020">
    <property type="protein sequence ID" value="EDT08201.1"/>
    <property type="molecule type" value="Genomic_DNA"/>
</dbReference>
<feature type="active site" evidence="4">
    <location>
        <position position="26"/>
    </location>
</feature>
<dbReference type="PANTHER" id="PTHR42872:SF6">
    <property type="entry name" value="PROTEIN-GLUTAMATE METHYLESTERASE_PROTEIN-GLUTAMINE GLUTAMINASE"/>
    <property type="match status" value="1"/>
</dbReference>
<dbReference type="InterPro" id="IPR011247">
    <property type="entry name" value="Chemotax_prot-Glu_Me-esterase"/>
</dbReference>
<accession>B1G6Y1</accession>
<evidence type="ECO:0000259" key="5">
    <source>
        <dbReference type="PROSITE" id="PS50122"/>
    </source>
</evidence>
<comment type="caution">
    <text evidence="6">The sequence shown here is derived from an EMBL/GenBank/DDBJ whole genome shotgun (WGS) entry which is preliminary data.</text>
</comment>
<feature type="active site" evidence="4">
    <location>
        <position position="53"/>
    </location>
</feature>
<reference evidence="6 7" key="1">
    <citation type="submission" date="2008-03" db="EMBL/GenBank/DDBJ databases">
        <title>Sequencing of the draft genome and assembly of Burkholderia graminis C4D1M.</title>
        <authorList>
            <consortium name="US DOE Joint Genome Institute (JGI-PGF)"/>
            <person name="Copeland A."/>
            <person name="Lucas S."/>
            <person name="Lapidus A."/>
            <person name="Glavina del Rio T."/>
            <person name="Dalin E."/>
            <person name="Tice H."/>
            <person name="Bruce D."/>
            <person name="Goodwin L."/>
            <person name="Pitluck S."/>
            <person name="Larimer F."/>
            <person name="Land M.L."/>
            <person name="Hauser L."/>
            <person name="Tiedje J."/>
            <person name="Richardson P."/>
        </authorList>
    </citation>
    <scope>NUCLEOTIDE SEQUENCE [LARGE SCALE GENOMIC DNA]</scope>
    <source>
        <strain evidence="7">ATCC 700544 / DSM 17151 / LMG 18924 / NCIMB 13744 / C4D1M</strain>
    </source>
</reference>
<dbReference type="GO" id="GO:0008984">
    <property type="term" value="F:protein-glutamate methylesterase activity"/>
    <property type="evidence" value="ECO:0007669"/>
    <property type="project" value="UniProtKB-EC"/>
</dbReference>
<sequence length="224" mass="23359">MLIGNAGTENMKRVLNARDIVVVAASLGGLQGLRRILSSLPGDLPASVFVVMHIGAWPSLLPQILQTDCPLPVLHAEDSQLIAKSTVYVAPPDRHMLMRDGAIVLSTGPKEHFARPAADPLFRSAAVEYGPRVIGVILTGSLDDGAAGLKAIDACGGFTVVQTPSSCVAPDMPQAALHAVSPCSVVPLEGIAAAVVSALTDDSRKEVSMGERERIAVETKITPT</sequence>
<dbReference type="Pfam" id="PF01339">
    <property type="entry name" value="CheB_methylest"/>
    <property type="match status" value="1"/>
</dbReference>
<feature type="domain" description="CheB-type methylesterase" evidence="5">
    <location>
        <begin position="14"/>
        <end position="202"/>
    </location>
</feature>
<gene>
    <name evidence="6" type="ORF">BgramDRAFT_5127</name>
</gene>
<evidence type="ECO:0000313" key="6">
    <source>
        <dbReference type="EMBL" id="EDT08201.1"/>
    </source>
</evidence>
<dbReference type="InterPro" id="IPR000673">
    <property type="entry name" value="Sig_transdc_resp-reg_Me-estase"/>
</dbReference>
<proteinExistence type="predicted"/>
<keyword evidence="1 4" id="KW-0378">Hydrolase</keyword>
<dbReference type="PANTHER" id="PTHR42872">
    <property type="entry name" value="PROTEIN-GLUTAMATE METHYLESTERASE/PROTEIN-GLUTAMINE GLUTAMINASE"/>
    <property type="match status" value="1"/>
</dbReference>
<dbReference type="GO" id="GO:0006935">
    <property type="term" value="P:chemotaxis"/>
    <property type="evidence" value="ECO:0007669"/>
    <property type="project" value="UniProtKB-UniRule"/>
</dbReference>
<keyword evidence="7" id="KW-1185">Reference proteome</keyword>
<comment type="catalytic activity">
    <reaction evidence="3">
        <text>[protein]-L-glutamate 5-O-methyl ester + H2O = L-glutamyl-[protein] + methanol + H(+)</text>
        <dbReference type="Rhea" id="RHEA:23236"/>
        <dbReference type="Rhea" id="RHEA-COMP:10208"/>
        <dbReference type="Rhea" id="RHEA-COMP:10311"/>
        <dbReference type="ChEBI" id="CHEBI:15377"/>
        <dbReference type="ChEBI" id="CHEBI:15378"/>
        <dbReference type="ChEBI" id="CHEBI:17790"/>
        <dbReference type="ChEBI" id="CHEBI:29973"/>
        <dbReference type="ChEBI" id="CHEBI:82795"/>
        <dbReference type="EC" id="3.1.1.61"/>
    </reaction>
</comment>
<protein>
    <recommendedName>
        <fullName evidence="2">protein-glutamate methylesterase</fullName>
        <ecNumber evidence="2">3.1.1.61</ecNumber>
    </recommendedName>
</protein>
<dbReference type="AlphaFoldDB" id="B1G6Y1"/>
<dbReference type="InterPro" id="IPR035909">
    <property type="entry name" value="CheB_C"/>
</dbReference>
<evidence type="ECO:0000256" key="2">
    <source>
        <dbReference type="ARBA" id="ARBA00039140"/>
    </source>
</evidence>
<dbReference type="PIRSF" id="PIRSF036461">
    <property type="entry name" value="Chmtx_methlestr"/>
    <property type="match status" value="1"/>
</dbReference>
<evidence type="ECO:0000256" key="1">
    <source>
        <dbReference type="ARBA" id="ARBA00022801"/>
    </source>
</evidence>